<dbReference type="EMBL" id="JFZA02000007">
    <property type="protein sequence ID" value="KFG90985.1"/>
    <property type="molecule type" value="Genomic_DNA"/>
</dbReference>
<reference evidence="3" key="1">
    <citation type="submission" date="2014-08" db="EMBL/GenBank/DDBJ databases">
        <title>Draft genome sequences of Sphingobium herbicidovorans.</title>
        <authorList>
            <person name="Gan H.M."/>
            <person name="Gan H.Y."/>
            <person name="Savka M.A."/>
        </authorList>
    </citation>
    <scope>NUCLEOTIDE SEQUENCE [LARGE SCALE GENOMIC DNA]</scope>
    <source>
        <strain evidence="3">NBRC 16415</strain>
    </source>
</reference>
<gene>
    <name evidence="3" type="primary">yhbH</name>
    <name evidence="3" type="ORF">BV98_001178</name>
</gene>
<evidence type="ECO:0000313" key="3">
    <source>
        <dbReference type="EMBL" id="KFG90985.1"/>
    </source>
</evidence>
<evidence type="ECO:0000256" key="1">
    <source>
        <dbReference type="HAMAP-Rule" id="MF_01232"/>
    </source>
</evidence>
<sequence length="436" mass="49331">MHIVDRRLNPGGKSLVNRQRFLRRAKAYVSQAVRDSLKDRSIKDLAGEGEITIRRDAIHEPTLHRAAQGGNRERVLPGNREFLEGDRIKRPDGGSGAGSQAGEGEDQDDFRFALSREEFLDLFLEDLELPDMAKKKLVAGKIEGVRRAGYSTIGNPSNLSVPRTMQKAMSRRIALRRPSGADLDRIDEAIAEIEARATPLPDDAVALEKLREERAHIIRRRNVIAYIDPVDLRFRRFEPVPRPVAQAVMFCLMDVSGSMTAHMKDLAKRFFALLHLFLSRCYEHVDVVFIHHTDRAAEVDEETFFYSTVTGGTLVSSALDKLLEVVKDRYSPADWNIYVAQASDGDTLASDNARVVSLMQDQILPFCQYFAYLEVGREEFISIETTTSGTGLWEAYAPVSESHRHFAMRKVSHRREIYPVFRELFQRRGVGERAGA</sequence>
<feature type="compositionally biased region" description="Basic and acidic residues" evidence="2">
    <location>
        <begin position="71"/>
        <end position="92"/>
    </location>
</feature>
<dbReference type="NCBIfam" id="NF003707">
    <property type="entry name" value="PRK05325.1-2"/>
    <property type="match status" value="1"/>
</dbReference>
<dbReference type="eggNOG" id="COG2718">
    <property type="taxonomic scope" value="Bacteria"/>
</dbReference>
<dbReference type="InterPro" id="IPR006698">
    <property type="entry name" value="UPF0229"/>
</dbReference>
<feature type="region of interest" description="Disordered" evidence="2">
    <location>
        <begin position="67"/>
        <end position="106"/>
    </location>
</feature>
<dbReference type="NCBIfam" id="NF003708">
    <property type="entry name" value="PRK05325.1-3"/>
    <property type="match status" value="1"/>
</dbReference>
<comment type="similarity">
    <text evidence="1">Belongs to the UPF0229 family.</text>
</comment>
<dbReference type="OrthoDB" id="9788289at2"/>
<keyword evidence="4" id="KW-1185">Reference proteome</keyword>
<protein>
    <recommendedName>
        <fullName evidence="1">UPF0229 protein BV98_001178</fullName>
    </recommendedName>
</protein>
<evidence type="ECO:0000313" key="4">
    <source>
        <dbReference type="Proteomes" id="UP000024284"/>
    </source>
</evidence>
<dbReference type="STRING" id="76947.GCA_002080435_03427"/>
<dbReference type="PANTHER" id="PTHR30510">
    <property type="entry name" value="UPF0229 PROTEIN YEAH"/>
    <property type="match status" value="1"/>
</dbReference>
<comment type="caution">
    <text evidence="3">The sequence shown here is derived from an EMBL/GenBank/DDBJ whole genome shotgun (WGS) entry which is preliminary data.</text>
</comment>
<dbReference type="AlphaFoldDB" id="A0A086PC67"/>
<proteinExistence type="inferred from homology"/>
<dbReference type="Pfam" id="PF04285">
    <property type="entry name" value="DUF444"/>
    <property type="match status" value="1"/>
</dbReference>
<name>A0A086PC67_SPHHM</name>
<dbReference type="Proteomes" id="UP000024284">
    <property type="component" value="Unassembled WGS sequence"/>
</dbReference>
<dbReference type="PATRIC" id="fig|1219045.3.peg.1201"/>
<accession>A0A086PC67</accession>
<organism evidence="3 4">
    <name type="scientific">Sphingobium herbicidovorans (strain ATCC 700291 / DSM 11019 / CCUG 56400 / KCTC 2939 / LMG 18315 / NBRC 16415 / MH)</name>
    <name type="common">Sphingomonas herbicidovorans</name>
    <dbReference type="NCBI Taxonomy" id="1219045"/>
    <lineage>
        <taxon>Bacteria</taxon>
        <taxon>Pseudomonadati</taxon>
        <taxon>Pseudomonadota</taxon>
        <taxon>Alphaproteobacteria</taxon>
        <taxon>Sphingomonadales</taxon>
        <taxon>Sphingomonadaceae</taxon>
        <taxon>Sphingobium</taxon>
    </lineage>
</organism>
<evidence type="ECO:0000256" key="2">
    <source>
        <dbReference type="SAM" id="MobiDB-lite"/>
    </source>
</evidence>
<dbReference type="HAMAP" id="MF_01232">
    <property type="entry name" value="UPF0229"/>
    <property type="match status" value="1"/>
</dbReference>
<dbReference type="PANTHER" id="PTHR30510:SF2">
    <property type="entry name" value="UPF0229 PROTEIN YEAH"/>
    <property type="match status" value="1"/>
</dbReference>
<dbReference type="RefSeq" id="WP_037463469.1">
    <property type="nucleotide sequence ID" value="NZ_BCZD01000022.1"/>
</dbReference>